<dbReference type="STRING" id="571932.SAMN05421743_12228"/>
<reference evidence="1 2" key="1">
    <citation type="submission" date="2016-10" db="EMBL/GenBank/DDBJ databases">
        <authorList>
            <person name="de Groot N.N."/>
        </authorList>
    </citation>
    <scope>NUCLEOTIDE SEQUENCE [LARGE SCALE GENOMIC DNA]</scope>
    <source>
        <strain evidence="1 2">CCM7597</strain>
    </source>
</reference>
<gene>
    <name evidence="1" type="ORF">SAMN05421743_12228</name>
</gene>
<organism evidence="1 2">
    <name type="scientific">Thalassobacillus cyri</name>
    <dbReference type="NCBI Taxonomy" id="571932"/>
    <lineage>
        <taxon>Bacteria</taxon>
        <taxon>Bacillati</taxon>
        <taxon>Bacillota</taxon>
        <taxon>Bacilli</taxon>
        <taxon>Bacillales</taxon>
        <taxon>Bacillaceae</taxon>
        <taxon>Thalassobacillus</taxon>
    </lineage>
</organism>
<dbReference type="OrthoDB" id="2971534at2"/>
<protein>
    <submittedName>
        <fullName evidence="1">Uncharacterized protein</fullName>
    </submittedName>
</protein>
<accession>A0A1H4H626</accession>
<keyword evidence="2" id="KW-1185">Reference proteome</keyword>
<evidence type="ECO:0000313" key="2">
    <source>
        <dbReference type="Proteomes" id="UP000198584"/>
    </source>
</evidence>
<dbReference type="RefSeq" id="WP_093046545.1">
    <property type="nucleotide sequence ID" value="NZ_FNQR01000022.1"/>
</dbReference>
<dbReference type="EMBL" id="FNQR01000022">
    <property type="protein sequence ID" value="SEB16512.1"/>
    <property type="molecule type" value="Genomic_DNA"/>
</dbReference>
<dbReference type="AlphaFoldDB" id="A0A1H4H626"/>
<dbReference type="Proteomes" id="UP000198584">
    <property type="component" value="Unassembled WGS sequence"/>
</dbReference>
<name>A0A1H4H626_9BACI</name>
<evidence type="ECO:0000313" key="1">
    <source>
        <dbReference type="EMBL" id="SEB16512.1"/>
    </source>
</evidence>
<proteinExistence type="predicted"/>
<sequence length="69" mass="8192">MKYIVIAEDANQLRIGFAQEQEEVIFSTYEEAQAFITSVHEENVLPDKYRLKIETYDKEAEHLNQKEQE</sequence>